<evidence type="ECO:0000256" key="1">
    <source>
        <dbReference type="ARBA" id="ARBA00004123"/>
    </source>
</evidence>
<evidence type="ECO:0000259" key="9">
    <source>
        <dbReference type="Pfam" id="PF16858"/>
    </source>
</evidence>
<dbReference type="WBParaSite" id="ALUE_0000414201-mRNA-1">
    <property type="protein sequence ID" value="ALUE_0000414201-mRNA-1"/>
    <property type="gene ID" value="ALUE_0000414201"/>
</dbReference>
<evidence type="ECO:0000256" key="3">
    <source>
        <dbReference type="ARBA" id="ARBA00016903"/>
    </source>
</evidence>
<evidence type="ECO:0000256" key="5">
    <source>
        <dbReference type="ARBA" id="ARBA00023242"/>
    </source>
</evidence>
<dbReference type="InterPro" id="IPR031739">
    <property type="entry name" value="Ncaph2"/>
</dbReference>
<dbReference type="InterPro" id="IPR009378">
    <property type="entry name" value="H2_N"/>
</dbReference>
<dbReference type="GO" id="GO:0010032">
    <property type="term" value="P:meiotic chromosome condensation"/>
    <property type="evidence" value="ECO:0007669"/>
    <property type="project" value="TreeGrafter"/>
</dbReference>
<comment type="subcellular location">
    <subcellularLocation>
        <location evidence="1">Nucleus</location>
    </subcellularLocation>
</comment>
<keyword evidence="4" id="KW-0226">DNA condensation</keyword>
<dbReference type="InterPro" id="IPR031737">
    <property type="entry name" value="CNDH2_C"/>
</dbReference>
<dbReference type="GO" id="GO:0000796">
    <property type="term" value="C:condensin complex"/>
    <property type="evidence" value="ECO:0007669"/>
    <property type="project" value="TreeGrafter"/>
</dbReference>
<comment type="similarity">
    <text evidence="2">Belongs to the CND2 H2 (condensin-2 subunit 2) family.</text>
</comment>
<dbReference type="Pfam" id="PF06278">
    <property type="entry name" value="CNDH2_N"/>
    <property type="match status" value="1"/>
</dbReference>
<dbReference type="Proteomes" id="UP000036681">
    <property type="component" value="Unplaced"/>
</dbReference>
<proteinExistence type="inferred from homology"/>
<dbReference type="Pfam" id="PF16869">
    <property type="entry name" value="CNDH2_M"/>
    <property type="match status" value="1"/>
</dbReference>
<sequence>MTELAGGLASRYAFLLQPVRDLAKNWDIDIESYLADCIESVLQRKDGREEHFNFPEAGMLVQGISDVYCRKIEYVYELAIGFSDQMRLKKSRKKNGSDDDVEDGEAEDDDMGTEAAFDQHPADPCAPIDFTFLRPEDPSVLRVRNGFKAAATLPMDFSHLETLRISFQLPMSLMPLAEFEKMNVALFARRNSKELIGQKDDFRINTGIVHKSGSLLLDLVNERLLGQFSAQDRITDAANGSMVTEEEIGDPTMMVELQDDIAAAAVEGATLPLGDGDRGRGRSSAIVENERRTCGTCAASEVQRLSEQMTVDLINSAHPDEGNVVTECDVANWSDGDQFFEDMMTDSDEGPLMRELDMIADDKHCYAPFKDTKTYTTIEQRLKRRDKKRERMQLPLRPSILEYMKNCMFRKASKKKCMQTGTGFSDNTLLAIIGFMTGKHNKRGRPLRSTGNGMKQHTAVSSREEAGREGAAAEELGIWDEEADNGYEDDDEINIEMAEPAAVDDAPLFADGLKDEDIEGPVAFGNVYDDGKAVRGVNLTKSLNQMTCEEVLKYYLQRYWSVSEETTSRLCQRVQKWEEKMVPILEEEESRREFNIHEYGDEVLGKFQQIGQTIPYVELVKGKAWYECCRYLLSILMLANMGNLLVEECDPENAFGSLRCKLLKRERHHEVFDDAEAVL</sequence>
<feature type="region of interest" description="Disordered" evidence="7">
    <location>
        <begin position="91"/>
        <end position="119"/>
    </location>
</feature>
<evidence type="ECO:0000259" key="10">
    <source>
        <dbReference type="Pfam" id="PF16869"/>
    </source>
</evidence>
<dbReference type="GO" id="GO:0003682">
    <property type="term" value="F:chromatin binding"/>
    <property type="evidence" value="ECO:0007669"/>
    <property type="project" value="TreeGrafter"/>
</dbReference>
<feature type="compositionally biased region" description="Acidic residues" evidence="7">
    <location>
        <begin position="98"/>
        <end position="112"/>
    </location>
</feature>
<protein>
    <recommendedName>
        <fullName evidence="3">Condensin-2 complex subunit H2</fullName>
    </recommendedName>
    <alternativeName>
        <fullName evidence="6">Non-SMC condensin II complex subunit H2</fullName>
    </alternativeName>
</protein>
<reference evidence="12" key="1">
    <citation type="submission" date="2023-03" db="UniProtKB">
        <authorList>
            <consortium name="WormBaseParasite"/>
        </authorList>
    </citation>
    <scope>IDENTIFICATION</scope>
</reference>
<evidence type="ECO:0000259" key="8">
    <source>
        <dbReference type="Pfam" id="PF06278"/>
    </source>
</evidence>
<dbReference type="PANTHER" id="PTHR14324:SF3">
    <property type="entry name" value="CONDENSIN-2 COMPLEX SUBUNIT H2"/>
    <property type="match status" value="1"/>
</dbReference>
<evidence type="ECO:0000313" key="11">
    <source>
        <dbReference type="Proteomes" id="UP000036681"/>
    </source>
</evidence>
<evidence type="ECO:0000256" key="6">
    <source>
        <dbReference type="ARBA" id="ARBA00030479"/>
    </source>
</evidence>
<name>A0A9J2P2U5_ASCLU</name>
<organism evidence="11 12">
    <name type="scientific">Ascaris lumbricoides</name>
    <name type="common">Giant roundworm</name>
    <dbReference type="NCBI Taxonomy" id="6252"/>
    <lineage>
        <taxon>Eukaryota</taxon>
        <taxon>Metazoa</taxon>
        <taxon>Ecdysozoa</taxon>
        <taxon>Nematoda</taxon>
        <taxon>Chromadorea</taxon>
        <taxon>Rhabditida</taxon>
        <taxon>Spirurina</taxon>
        <taxon>Ascaridomorpha</taxon>
        <taxon>Ascaridoidea</taxon>
        <taxon>Ascarididae</taxon>
        <taxon>Ascaris</taxon>
    </lineage>
</organism>
<feature type="domain" description="Condensin-2 complex subunit H2 C-terminal" evidence="9">
    <location>
        <begin position="549"/>
        <end position="672"/>
    </location>
</feature>
<accession>A0A9J2P2U5</accession>
<evidence type="ECO:0000256" key="2">
    <source>
        <dbReference type="ARBA" id="ARBA00007844"/>
    </source>
</evidence>
<dbReference type="PANTHER" id="PTHR14324">
    <property type="entry name" value="CONDENSIN-2 COMPLEX SUBUNIT H2"/>
    <property type="match status" value="1"/>
</dbReference>
<dbReference type="InterPro" id="IPR031719">
    <property type="entry name" value="H2_M"/>
</dbReference>
<feature type="compositionally biased region" description="Polar residues" evidence="7">
    <location>
        <begin position="449"/>
        <end position="461"/>
    </location>
</feature>
<dbReference type="GO" id="GO:0051306">
    <property type="term" value="P:mitotic sister chromatid separation"/>
    <property type="evidence" value="ECO:0007669"/>
    <property type="project" value="TreeGrafter"/>
</dbReference>
<evidence type="ECO:0000256" key="7">
    <source>
        <dbReference type="SAM" id="MobiDB-lite"/>
    </source>
</evidence>
<dbReference type="AlphaFoldDB" id="A0A9J2P2U5"/>
<feature type="domain" description="Condensin II complex subunit H2 N-terminal" evidence="8">
    <location>
        <begin position="10"/>
        <end position="108"/>
    </location>
</feature>
<dbReference type="Pfam" id="PF16858">
    <property type="entry name" value="CNDH2_C"/>
    <property type="match status" value="1"/>
</dbReference>
<evidence type="ECO:0000313" key="12">
    <source>
        <dbReference type="WBParaSite" id="ALUE_0000414201-mRNA-1"/>
    </source>
</evidence>
<dbReference type="GO" id="GO:0005634">
    <property type="term" value="C:nucleus"/>
    <property type="evidence" value="ECO:0007669"/>
    <property type="project" value="UniProtKB-SubCell"/>
</dbReference>
<evidence type="ECO:0000256" key="4">
    <source>
        <dbReference type="ARBA" id="ARBA00023067"/>
    </source>
</evidence>
<keyword evidence="5" id="KW-0539">Nucleus</keyword>
<keyword evidence="11" id="KW-1185">Reference proteome</keyword>
<feature type="region of interest" description="Disordered" evidence="7">
    <location>
        <begin position="441"/>
        <end position="467"/>
    </location>
</feature>
<feature type="domain" description="Condensin II complex subunit H2 middle" evidence="10">
    <location>
        <begin position="169"/>
        <end position="230"/>
    </location>
</feature>